<dbReference type="EMBL" id="JACHXM010000033">
    <property type="protein sequence ID" value="MBB3143065.1"/>
    <property type="molecule type" value="Genomic_DNA"/>
</dbReference>
<evidence type="ECO:0000259" key="1">
    <source>
        <dbReference type="Pfam" id="PF04773"/>
    </source>
</evidence>
<feature type="domain" description="FecR protein" evidence="1">
    <location>
        <begin position="61"/>
        <end position="156"/>
    </location>
</feature>
<organism evidence="2 3">
    <name type="scientific">Halomonas organivorans</name>
    <dbReference type="NCBI Taxonomy" id="257772"/>
    <lineage>
        <taxon>Bacteria</taxon>
        <taxon>Pseudomonadati</taxon>
        <taxon>Pseudomonadota</taxon>
        <taxon>Gammaproteobacteria</taxon>
        <taxon>Oceanospirillales</taxon>
        <taxon>Halomonadaceae</taxon>
        <taxon>Halomonas</taxon>
    </lineage>
</organism>
<dbReference type="PANTHER" id="PTHR38731:SF1">
    <property type="entry name" value="FECR PROTEIN DOMAIN-CONTAINING PROTEIN"/>
    <property type="match status" value="1"/>
</dbReference>
<evidence type="ECO:0000313" key="2">
    <source>
        <dbReference type="EMBL" id="MBB3143065.1"/>
    </source>
</evidence>
<dbReference type="PANTHER" id="PTHR38731">
    <property type="entry name" value="LIPL45-RELATED LIPOPROTEIN-RELATED"/>
    <property type="match status" value="1"/>
</dbReference>
<gene>
    <name evidence="2" type="ORF">FHR96_003978</name>
</gene>
<keyword evidence="3" id="KW-1185">Reference proteome</keyword>
<comment type="caution">
    <text evidence="2">The sequence shown here is derived from an EMBL/GenBank/DDBJ whole genome shotgun (WGS) entry which is preliminary data.</text>
</comment>
<accession>A0A7W5C1C6</accession>
<evidence type="ECO:0000313" key="3">
    <source>
        <dbReference type="Proteomes" id="UP000525987"/>
    </source>
</evidence>
<protein>
    <recommendedName>
        <fullName evidence="1">FecR protein domain-containing protein</fullName>
    </recommendedName>
</protein>
<reference evidence="2 3" key="1">
    <citation type="submission" date="2020-08" db="EMBL/GenBank/DDBJ databases">
        <title>Genomic Encyclopedia of Type Strains, Phase III (KMG-III): the genomes of soil and plant-associated and newly described type strains.</title>
        <authorList>
            <person name="Whitman W."/>
        </authorList>
    </citation>
    <scope>NUCLEOTIDE SEQUENCE [LARGE SCALE GENOMIC DNA]</scope>
    <source>
        <strain evidence="2 3">CECT 5995</strain>
    </source>
</reference>
<dbReference type="Gene3D" id="2.60.120.1440">
    <property type="match status" value="1"/>
</dbReference>
<dbReference type="Pfam" id="PF04773">
    <property type="entry name" value="FecR"/>
    <property type="match status" value="1"/>
</dbReference>
<name>A0A7W5C1C6_9GAMM</name>
<dbReference type="RefSeq" id="WP_425485681.1">
    <property type="nucleotide sequence ID" value="NZ_JACHXM010000033.1"/>
</dbReference>
<proteinExistence type="predicted"/>
<sequence length="362" mass="39953">MRDANGVNEPRHIQPGDILEIPPLPSLTAEVRHREGGQAWLVKASGERIPLREGMTVAPGDAVETAARTFVSLRLPHGEDVVLPSSSRVVVKRQDRHNSRLYLERGEVEARVPKQQDRHEVLNIDTPTGIVGVRGTHFRVAHADEETRVSTLEGLVALNHANRAADVAAGRGALMNRGQPTRVTDLLPAPRLEVAGHAFRQPLRLDLSAVEGAEAYHVQLARDPRFQTVFRDQRSDALSFRFDAVPGGFYYARGSAIDALGIEGLYGRQLVLHQPVEASLVAGDEGYAFHWTEIPDVEYRLQLSEDEAFGDLFMDRSFTSSQGVTLSNLPTEDFFWRLKVSSLEQAPEHSVIVASGRQGGTR</sequence>
<dbReference type="AlphaFoldDB" id="A0A7W5C1C6"/>
<dbReference type="Proteomes" id="UP000525987">
    <property type="component" value="Unassembled WGS sequence"/>
</dbReference>
<dbReference type="InterPro" id="IPR006860">
    <property type="entry name" value="FecR"/>
</dbReference>